<dbReference type="SUPFAM" id="SSF53328">
    <property type="entry name" value="Formyltransferase"/>
    <property type="match status" value="1"/>
</dbReference>
<dbReference type="GO" id="GO:0008864">
    <property type="term" value="F:formyltetrahydrofolate deformylase activity"/>
    <property type="evidence" value="ECO:0007669"/>
    <property type="project" value="UniProtKB-UniRule"/>
</dbReference>
<evidence type="ECO:0000256" key="4">
    <source>
        <dbReference type="NCBIfam" id="TIGR00655"/>
    </source>
</evidence>
<dbReference type="SUPFAM" id="SSF55021">
    <property type="entry name" value="ACT-like"/>
    <property type="match status" value="1"/>
</dbReference>
<dbReference type="PRINTS" id="PR01575">
    <property type="entry name" value="FFH4HYDRLASE"/>
</dbReference>
<organism evidence="6 7">
    <name type="scientific">Sulfurimonas crateris</name>
    <dbReference type="NCBI Taxonomy" id="2574727"/>
    <lineage>
        <taxon>Bacteria</taxon>
        <taxon>Pseudomonadati</taxon>
        <taxon>Campylobacterota</taxon>
        <taxon>Epsilonproteobacteria</taxon>
        <taxon>Campylobacterales</taxon>
        <taxon>Sulfurimonadaceae</taxon>
        <taxon>Sulfurimonas</taxon>
    </lineage>
</organism>
<accession>A0A4U2Z6I8</accession>
<keyword evidence="1 3" id="KW-0554">One-carbon metabolism</keyword>
<evidence type="ECO:0000256" key="1">
    <source>
        <dbReference type="ARBA" id="ARBA00022563"/>
    </source>
</evidence>
<reference evidence="6 7" key="1">
    <citation type="submission" date="2019-04" db="EMBL/GenBank/DDBJ databases">
        <title>Sulfurimonas crateris sp. nov. a facultative anaerobic sulfur-oxidizing chemolithautotrophic bacterium isolated from a terrestrial mud vulcano.</title>
        <authorList>
            <person name="Ratnikova N.M."/>
            <person name="Slobodkin A.I."/>
            <person name="Merkel A.Y."/>
            <person name="Novikov A."/>
            <person name="Bonch-Osmolovskaya E.A."/>
            <person name="Slobodkina G.B."/>
        </authorList>
    </citation>
    <scope>NUCLEOTIDE SEQUENCE [LARGE SCALE GENOMIC DNA]</scope>
    <source>
        <strain evidence="6 7">SN118</strain>
    </source>
</reference>
<dbReference type="PANTHER" id="PTHR42706">
    <property type="entry name" value="FORMYLTETRAHYDROFOLATE DEFORMYLASE"/>
    <property type="match status" value="1"/>
</dbReference>
<sequence>MSQYRVLIDANDEKGLVHKISSVFFQNDLNILSNNEFVDKENNKFFMRSVVDGDIVLDKLYQSLCDVLPQNANVDVIAPKNKNIIIMATKEMHALGDILIRHEAGELEANILAVISNYSDLESLVSKFNIPFICISHEGLNREEHENKILKCLTEFEEIDYIVLAKYMRILTPKFVEVYENRIINIHHSFLPAFIGANPYKQAYERGVKIIGATSHFVNNNLDEGPIIAQEVIHVDHAYGWRDMQRSGKDVEKVVLSRALKLALEDRIFVYENKTVIFQG</sequence>
<feature type="domain" description="ACT" evidence="5">
    <location>
        <begin position="5"/>
        <end position="79"/>
    </location>
</feature>
<keyword evidence="7" id="KW-1185">Reference proteome</keyword>
<dbReference type="GO" id="GO:0006189">
    <property type="term" value="P:'de novo' IMP biosynthetic process"/>
    <property type="evidence" value="ECO:0007669"/>
    <property type="project" value="UniProtKB-UniRule"/>
</dbReference>
<dbReference type="AlphaFoldDB" id="A0A4U2Z6I8"/>
<dbReference type="PROSITE" id="PS51671">
    <property type="entry name" value="ACT"/>
    <property type="match status" value="1"/>
</dbReference>
<feature type="active site" evidence="3">
    <location>
        <position position="223"/>
    </location>
</feature>
<dbReference type="InterPro" id="IPR004810">
    <property type="entry name" value="PurU"/>
</dbReference>
<dbReference type="Proteomes" id="UP000309561">
    <property type="component" value="Unassembled WGS sequence"/>
</dbReference>
<comment type="catalytic activity">
    <reaction evidence="3">
        <text>(6R)-10-formyltetrahydrofolate + H2O = (6S)-5,6,7,8-tetrahydrofolate + formate + H(+)</text>
        <dbReference type="Rhea" id="RHEA:19833"/>
        <dbReference type="ChEBI" id="CHEBI:15377"/>
        <dbReference type="ChEBI" id="CHEBI:15378"/>
        <dbReference type="ChEBI" id="CHEBI:15740"/>
        <dbReference type="ChEBI" id="CHEBI:57453"/>
        <dbReference type="ChEBI" id="CHEBI:195366"/>
        <dbReference type="EC" id="3.5.1.10"/>
    </reaction>
</comment>
<dbReference type="EMBL" id="SZPX01000003">
    <property type="protein sequence ID" value="TKI69828.1"/>
    <property type="molecule type" value="Genomic_DNA"/>
</dbReference>
<dbReference type="NCBIfam" id="NF004684">
    <property type="entry name" value="PRK06027.1"/>
    <property type="match status" value="1"/>
</dbReference>
<proteinExistence type="inferred from homology"/>
<dbReference type="PANTHER" id="PTHR42706:SF1">
    <property type="entry name" value="FORMYLTETRAHYDROFOLATE DEFORMYLASE 2, MITOCHONDRIAL"/>
    <property type="match status" value="1"/>
</dbReference>
<dbReference type="HAMAP" id="MF_01927">
    <property type="entry name" value="PurU"/>
    <property type="match status" value="1"/>
</dbReference>
<dbReference type="NCBIfam" id="TIGR00655">
    <property type="entry name" value="PurU"/>
    <property type="match status" value="1"/>
</dbReference>
<dbReference type="InterPro" id="IPR002376">
    <property type="entry name" value="Formyl_transf_N"/>
</dbReference>
<dbReference type="RefSeq" id="WP_137012626.1">
    <property type="nucleotide sequence ID" value="NZ_SZPX01000003.1"/>
</dbReference>
<dbReference type="UniPathway" id="UPA00074">
    <property type="reaction ID" value="UER00170"/>
</dbReference>
<evidence type="ECO:0000256" key="2">
    <source>
        <dbReference type="ARBA" id="ARBA00022801"/>
    </source>
</evidence>
<dbReference type="Pfam" id="PF00551">
    <property type="entry name" value="Formyl_trans_N"/>
    <property type="match status" value="1"/>
</dbReference>
<evidence type="ECO:0000256" key="3">
    <source>
        <dbReference type="HAMAP-Rule" id="MF_01927"/>
    </source>
</evidence>
<dbReference type="PIRSF" id="PIRSF036480">
    <property type="entry name" value="FormyFH4_hydr"/>
    <property type="match status" value="1"/>
</dbReference>
<evidence type="ECO:0000313" key="6">
    <source>
        <dbReference type="EMBL" id="TKI69828.1"/>
    </source>
</evidence>
<evidence type="ECO:0000313" key="7">
    <source>
        <dbReference type="Proteomes" id="UP000309561"/>
    </source>
</evidence>
<protein>
    <recommendedName>
        <fullName evidence="3 4">Formyltetrahydrofolate deformylase</fullName>
        <ecNumber evidence="3 4">3.5.1.10</ecNumber>
    </recommendedName>
    <alternativeName>
        <fullName evidence="3">Formyl-FH(4) hydrolase</fullName>
    </alternativeName>
</protein>
<dbReference type="InterPro" id="IPR002912">
    <property type="entry name" value="ACT_dom"/>
</dbReference>
<dbReference type="Pfam" id="PF01842">
    <property type="entry name" value="ACT"/>
    <property type="match status" value="1"/>
</dbReference>
<comment type="similarity">
    <text evidence="3">Belongs to the PurU family.</text>
</comment>
<name>A0A4U2Z6I8_9BACT</name>
<comment type="pathway">
    <text evidence="3">Purine metabolism; IMP biosynthesis via de novo pathway; formate from 10-formyl-5,6,7,8-tetrahydrofolate: step 1/1.</text>
</comment>
<dbReference type="EC" id="3.5.1.10" evidence="3 4"/>
<dbReference type="InterPro" id="IPR045865">
    <property type="entry name" value="ACT-like_dom_sf"/>
</dbReference>
<dbReference type="OrthoDB" id="9806170at2"/>
<gene>
    <name evidence="3 6" type="primary">purU</name>
    <name evidence="6" type="ORF">FCU45_04225</name>
</gene>
<keyword evidence="2 3" id="KW-0378">Hydrolase</keyword>
<dbReference type="Gene3D" id="3.30.70.260">
    <property type="match status" value="1"/>
</dbReference>
<evidence type="ECO:0000259" key="5">
    <source>
        <dbReference type="PROSITE" id="PS51671"/>
    </source>
</evidence>
<dbReference type="InterPro" id="IPR036477">
    <property type="entry name" value="Formyl_transf_N_sf"/>
</dbReference>
<comment type="caution">
    <text evidence="6">The sequence shown here is derived from an EMBL/GenBank/DDBJ whole genome shotgun (WGS) entry which is preliminary data.</text>
</comment>
<keyword evidence="3" id="KW-0658">Purine biosynthesis</keyword>
<dbReference type="GO" id="GO:0006730">
    <property type="term" value="P:one-carbon metabolic process"/>
    <property type="evidence" value="ECO:0007669"/>
    <property type="project" value="UniProtKB-KW"/>
</dbReference>
<comment type="function">
    <text evidence="3">Catalyzes the hydrolysis of 10-formyltetrahydrofolate (formyl-FH4) to formate and tetrahydrofolate (FH4).</text>
</comment>
<dbReference type="Gene3D" id="3.40.50.170">
    <property type="entry name" value="Formyl transferase, N-terminal domain"/>
    <property type="match status" value="1"/>
</dbReference>